<dbReference type="InterPro" id="IPR036249">
    <property type="entry name" value="Thioredoxin-like_sf"/>
</dbReference>
<proteinExistence type="predicted"/>
<evidence type="ECO:0000313" key="2">
    <source>
        <dbReference type="EMBL" id="TXI38065.1"/>
    </source>
</evidence>
<dbReference type="AlphaFoldDB" id="A0A5C7WN59"/>
<evidence type="ECO:0000256" key="1">
    <source>
        <dbReference type="SAM" id="Phobius"/>
    </source>
</evidence>
<evidence type="ECO:0008006" key="4">
    <source>
        <dbReference type="Google" id="ProtNLM"/>
    </source>
</evidence>
<comment type="caution">
    <text evidence="2">The sequence shown here is derived from an EMBL/GenBank/DDBJ whole genome shotgun (WGS) entry which is preliminary data.</text>
</comment>
<keyword evidence="1" id="KW-0472">Membrane</keyword>
<organism evidence="2 3">
    <name type="scientific">Methylophilus methylotrophus</name>
    <name type="common">Bacterium W3A1</name>
    <dbReference type="NCBI Taxonomy" id="17"/>
    <lineage>
        <taxon>Bacteria</taxon>
        <taxon>Pseudomonadati</taxon>
        <taxon>Pseudomonadota</taxon>
        <taxon>Betaproteobacteria</taxon>
        <taxon>Nitrosomonadales</taxon>
        <taxon>Methylophilaceae</taxon>
        <taxon>Methylophilus</taxon>
    </lineage>
</organism>
<gene>
    <name evidence="2" type="ORF">E6Q51_01920</name>
</gene>
<dbReference type="Proteomes" id="UP000321374">
    <property type="component" value="Unassembled WGS sequence"/>
</dbReference>
<dbReference type="STRING" id="1122236.GCA_000378225_02136"/>
<reference evidence="2 3" key="1">
    <citation type="submission" date="2018-09" db="EMBL/GenBank/DDBJ databases">
        <title>Metagenome Assembled Genomes from an Advanced Water Purification Facility.</title>
        <authorList>
            <person name="Stamps B.W."/>
            <person name="Spear J.R."/>
        </authorList>
    </citation>
    <scope>NUCLEOTIDE SEQUENCE [LARGE SCALE GENOMIC DNA]</scope>
    <source>
        <strain evidence="2">Bin_42_2</strain>
    </source>
</reference>
<dbReference type="SUPFAM" id="SSF52833">
    <property type="entry name" value="Thioredoxin-like"/>
    <property type="match status" value="1"/>
</dbReference>
<sequence>MMTNDEAQTHQTLDPVQQRKGRMIFLLLAIFFTVPLLVVVAMIKFEWRPSGKSYGQLIQPPVSIAHARNWVNDNQQSLPMFWQDKWNMVLIARECDAGCMQRLYDLRQIYVSMYKDMVRIQRVLITQQADTSPIRARYPDLLIINGQSDQVAELGRMLSGGGQNTLDAHRVYFIDPLGNIMMQYGPDMEAKWIRKDLVKLLKASWAG</sequence>
<protein>
    <recommendedName>
        <fullName evidence="4">Transmembrane protein</fullName>
    </recommendedName>
</protein>
<dbReference type="EMBL" id="SSGG01000034">
    <property type="protein sequence ID" value="TXI38065.1"/>
    <property type="molecule type" value="Genomic_DNA"/>
</dbReference>
<evidence type="ECO:0000313" key="3">
    <source>
        <dbReference type="Proteomes" id="UP000321374"/>
    </source>
</evidence>
<keyword evidence="1" id="KW-0812">Transmembrane</keyword>
<name>A0A5C7WN59_METME</name>
<accession>A0A5C7WN59</accession>
<feature type="transmembrane region" description="Helical" evidence="1">
    <location>
        <begin position="23"/>
        <end position="43"/>
    </location>
</feature>
<keyword evidence="1" id="KW-1133">Transmembrane helix</keyword>